<organism evidence="1 2">
    <name type="scientific">Pseudolysinimonas kribbensis</name>
    <dbReference type="NCBI Taxonomy" id="433641"/>
    <lineage>
        <taxon>Bacteria</taxon>
        <taxon>Bacillati</taxon>
        <taxon>Actinomycetota</taxon>
        <taxon>Actinomycetes</taxon>
        <taxon>Micrococcales</taxon>
        <taxon>Microbacteriaceae</taxon>
        <taxon>Pseudolysinimonas</taxon>
    </lineage>
</organism>
<dbReference type="RefSeq" id="WP_284255418.1">
    <property type="nucleotide sequence ID" value="NZ_BAAAQO010000004.1"/>
</dbReference>
<sequence length="136" mass="15305">MDAESITEGECWDLLRSERIGRFALATGRGPQIFPVNYLVEDGILYFRTGPGRKSMEAWAHPRAAFEVDGRSGNRFWSVVLEGDVTILDAADPALARLLDELVSLHPSPKHMVIRFAPELISGRRFIAPQRTRLWA</sequence>
<protein>
    <submittedName>
        <fullName evidence="1">Pyridoxamine 5'-phosphate oxidase</fullName>
    </submittedName>
</protein>
<dbReference type="Proteomes" id="UP001157034">
    <property type="component" value="Unassembled WGS sequence"/>
</dbReference>
<dbReference type="Gene3D" id="2.30.110.10">
    <property type="entry name" value="Electron Transport, Fmn-binding Protein, Chain A"/>
    <property type="match status" value="1"/>
</dbReference>
<reference evidence="2" key="1">
    <citation type="journal article" date="2019" name="Int. J. Syst. Evol. Microbiol.">
        <title>The Global Catalogue of Microorganisms (GCM) 10K type strain sequencing project: providing services to taxonomists for standard genome sequencing and annotation.</title>
        <authorList>
            <consortium name="The Broad Institute Genomics Platform"/>
            <consortium name="The Broad Institute Genome Sequencing Center for Infectious Disease"/>
            <person name="Wu L."/>
            <person name="Ma J."/>
        </authorList>
    </citation>
    <scope>NUCLEOTIDE SEQUENCE [LARGE SCALE GENOMIC DNA]</scope>
    <source>
        <strain evidence="2">NBRC 108894</strain>
    </source>
</reference>
<dbReference type="EMBL" id="BSVB01000001">
    <property type="protein sequence ID" value="GMA96939.1"/>
    <property type="molecule type" value="Genomic_DNA"/>
</dbReference>
<gene>
    <name evidence="1" type="ORF">GCM10025881_37630</name>
</gene>
<dbReference type="InterPro" id="IPR024747">
    <property type="entry name" value="Pyridox_Oxase-rel"/>
</dbReference>
<name>A0ABQ6KCP5_9MICO</name>
<proteinExistence type="predicted"/>
<evidence type="ECO:0000313" key="2">
    <source>
        <dbReference type="Proteomes" id="UP001157034"/>
    </source>
</evidence>
<keyword evidence="2" id="KW-1185">Reference proteome</keyword>
<dbReference type="Pfam" id="PF12900">
    <property type="entry name" value="Pyridox_ox_2"/>
    <property type="match status" value="1"/>
</dbReference>
<comment type="caution">
    <text evidence="1">The sequence shown here is derived from an EMBL/GenBank/DDBJ whole genome shotgun (WGS) entry which is preliminary data.</text>
</comment>
<dbReference type="InterPro" id="IPR012349">
    <property type="entry name" value="Split_barrel_FMN-bd"/>
</dbReference>
<evidence type="ECO:0000313" key="1">
    <source>
        <dbReference type="EMBL" id="GMA96939.1"/>
    </source>
</evidence>
<accession>A0ABQ6KCP5</accession>
<dbReference type="SUPFAM" id="SSF50475">
    <property type="entry name" value="FMN-binding split barrel"/>
    <property type="match status" value="1"/>
</dbReference>